<evidence type="ECO:0000313" key="10">
    <source>
        <dbReference type="EMBL" id="MDA0165255.1"/>
    </source>
</evidence>
<dbReference type="InterPro" id="IPR013737">
    <property type="entry name" value="Bac_rhamnosid_N"/>
</dbReference>
<dbReference type="InterPro" id="IPR016007">
    <property type="entry name" value="Alpha_rhamnosid"/>
</dbReference>
<evidence type="ECO:0000256" key="3">
    <source>
        <dbReference type="ARBA" id="ARBA00022801"/>
    </source>
</evidence>
<dbReference type="PANTHER" id="PTHR33307">
    <property type="entry name" value="ALPHA-RHAMNOSIDASE (EUROFUNG)"/>
    <property type="match status" value="1"/>
</dbReference>
<dbReference type="Pfam" id="PF08531">
    <property type="entry name" value="Bac_rhamnosid_N"/>
    <property type="match status" value="1"/>
</dbReference>
<evidence type="ECO:0000256" key="2">
    <source>
        <dbReference type="ARBA" id="ARBA00012652"/>
    </source>
</evidence>
<evidence type="ECO:0000259" key="9">
    <source>
        <dbReference type="Pfam" id="PF17390"/>
    </source>
</evidence>
<evidence type="ECO:0000256" key="5">
    <source>
        <dbReference type="SAM" id="SignalP"/>
    </source>
</evidence>
<feature type="signal peptide" evidence="5">
    <location>
        <begin position="1"/>
        <end position="23"/>
    </location>
</feature>
<evidence type="ECO:0000259" key="8">
    <source>
        <dbReference type="Pfam" id="PF17389"/>
    </source>
</evidence>
<comment type="caution">
    <text evidence="10">The sequence shown here is derived from an EMBL/GenBank/DDBJ whole genome shotgun (WGS) entry which is preliminary data.</text>
</comment>
<evidence type="ECO:0000256" key="1">
    <source>
        <dbReference type="ARBA" id="ARBA00001445"/>
    </source>
</evidence>
<dbReference type="GO" id="GO:0030596">
    <property type="term" value="F:alpha-L-rhamnosidase activity"/>
    <property type="evidence" value="ECO:0007669"/>
    <property type="project" value="UniProtKB-EC"/>
</dbReference>
<dbReference type="InterPro" id="IPR013783">
    <property type="entry name" value="Ig-like_fold"/>
</dbReference>
<feature type="chain" id="PRO_5040791874" description="alpha-L-rhamnosidase" evidence="5">
    <location>
        <begin position="24"/>
        <end position="1189"/>
    </location>
</feature>
<dbReference type="EMBL" id="JAPDOD010000044">
    <property type="protein sequence ID" value="MDA0165255.1"/>
    <property type="molecule type" value="Genomic_DNA"/>
</dbReference>
<keyword evidence="5" id="KW-0732">Signal</keyword>
<dbReference type="Gene3D" id="2.60.120.260">
    <property type="entry name" value="Galactose-binding domain-like"/>
    <property type="match status" value="3"/>
</dbReference>
<reference evidence="10" key="1">
    <citation type="submission" date="2022-10" db="EMBL/GenBank/DDBJ databases">
        <title>The WGS of Solirubrobacter ginsenosidimutans DSM 21036.</title>
        <authorList>
            <person name="Jiang Z."/>
        </authorList>
    </citation>
    <scope>NUCLEOTIDE SEQUENCE</scope>
    <source>
        <strain evidence="10">DSM 21036</strain>
    </source>
</reference>
<dbReference type="InterPro" id="IPR008979">
    <property type="entry name" value="Galactose-bd-like_sf"/>
</dbReference>
<feature type="compositionally biased region" description="Polar residues" evidence="4">
    <location>
        <begin position="271"/>
        <end position="280"/>
    </location>
</feature>
<dbReference type="InterPro" id="IPR035396">
    <property type="entry name" value="Bac_rhamnosid6H"/>
</dbReference>
<organism evidence="10 11">
    <name type="scientific">Solirubrobacter ginsenosidimutans</name>
    <dbReference type="NCBI Taxonomy" id="490573"/>
    <lineage>
        <taxon>Bacteria</taxon>
        <taxon>Bacillati</taxon>
        <taxon>Actinomycetota</taxon>
        <taxon>Thermoleophilia</taxon>
        <taxon>Solirubrobacterales</taxon>
        <taxon>Solirubrobacteraceae</taxon>
        <taxon>Solirubrobacter</taxon>
    </lineage>
</organism>
<sequence length="1189" mass="126327">MFSRAFAGAALVAALVVPSTASAAPLTVSGLTADRQSEPLGLGDARPSLGWKLTGDGRGREQSAYQVIVSKDGADVWDSGEVHSSASANVPFGGPALASGTKYAWKVRVWDETGAPSAYSAPATLETGLLQQSDWTAKWIGAPANDLNFSGDKWIWFTNDDATNNMPANTRYLRASVNLAAAPTEARFLFTVDDEAIVYVNGTQVIDTKAIRDADENAWQKAKLLDVTSLLHQGANTLAVQVKNRLNQNGAQTPGGFIARLKADTTTLDTSSAWKSSTTGPDGWQQPGFDDTAWTPARELATYGSGPWGANVSLPPQPSPYLRKEFNAAKAIADARLYVSALGLYEVRINGSKVGDAVLAPGWTEYSKRVPSQTYDVTSLVKQGANAIGAVLGDGWYAGRLQGGRTWGTNPGLIAQLKLTYTDGTTARIATDNTWQAGRGGLQATSIYDGETYDARLDRPGWDQPNFAGNWPNAVERTETTAVEPSQAPPIRVLQTLQPVKVTQPTAGTTIYDLGQNFAGWARITAHGAAGTTIKLRFGEILNQDGTLYTTNLRSALQTDTYTLRGGAEETYEPRFTYHGFRYVEVTGGTVDSLEGREVSSDLPDYGTFTSSNPLVNQIQSAIRWGQRSNFLGVPSDASQRDERLGWTGDIQAFASTGAFNEDASGFLGQWMQTMRDSQTAAGAFPDVAPVTCCGEGTAGWGDAGTVVPWALYRRYGDPRVLQANYDAMTRWIAYLKANSSNLIRPNQGYGDWLAPDGSTPLDFIGTAFFAYSTDIVRQAAQVLGKDEDAATYASLYSQIKSAFDARWVHADGTVGSNSQTSYVLALKFGLVPDNLKTQAFNRLVDDVVSRGDHLSTGFLGTPFLLSVLQDGGRGDVAYKILTQDSYPSWGYMMGRGGTTIWERWDGIRPDGSLQDAGMNSFNHYGLGSIGDWLYDSVGGLAPQTPGYKTQLVKPSTGAELSSASSAVKTNYGDAKTSWSRDAAGRLSIDVDVPVNTRAEVHVPLTDGQQALESGKPAAQQPGVTYKGTSNGDAVYEVGSGSYRFLAAIVDATSVNGDVTARVPATLALTLNSPVSFGALTPGVAKDYTADLAASVTSTAGDAALTVHDPSATAPGHLVNGAFALPQALKLNGTAVAGASNPTQLATWTGPVSNDPVTVHLLQPVAATDPLRTGSYTKTLTFTLSTTTP</sequence>
<feature type="region of interest" description="Disordered" evidence="4">
    <location>
        <begin position="271"/>
        <end position="291"/>
    </location>
</feature>
<dbReference type="Pfam" id="PF25788">
    <property type="entry name" value="Ig_Rha78A_N"/>
    <property type="match status" value="1"/>
</dbReference>
<dbReference type="Pfam" id="PF17390">
    <property type="entry name" value="Bac_rhamnosid_C"/>
    <property type="match status" value="1"/>
</dbReference>
<feature type="domain" description="Alpha-L-rhamnosidase concanavalin-like" evidence="6">
    <location>
        <begin position="506"/>
        <end position="589"/>
    </location>
</feature>
<dbReference type="InterPro" id="IPR012341">
    <property type="entry name" value="6hp_glycosidase-like_sf"/>
</dbReference>
<dbReference type="Gene3D" id="2.60.420.10">
    <property type="entry name" value="Maltose phosphorylase, domain 3"/>
    <property type="match status" value="1"/>
</dbReference>
<protein>
    <recommendedName>
        <fullName evidence="2">alpha-L-rhamnosidase</fullName>
        <ecNumber evidence="2">3.2.1.40</ecNumber>
    </recommendedName>
</protein>
<name>A0A9X3S331_9ACTN</name>
<keyword evidence="11" id="KW-1185">Reference proteome</keyword>
<dbReference type="PIRSF" id="PIRSF010631">
    <property type="entry name" value="A-rhamnsds"/>
    <property type="match status" value="1"/>
</dbReference>
<feature type="domain" description="Bacterial alpha-L-rhamnosidase N-terminal" evidence="7">
    <location>
        <begin position="330"/>
        <end position="494"/>
    </location>
</feature>
<dbReference type="EC" id="3.2.1.40" evidence="2"/>
<evidence type="ECO:0000313" key="11">
    <source>
        <dbReference type="Proteomes" id="UP001149140"/>
    </source>
</evidence>
<feature type="domain" description="Alpha-L-rhamnosidase six-hairpin glycosidase" evidence="8">
    <location>
        <begin position="605"/>
        <end position="938"/>
    </location>
</feature>
<evidence type="ECO:0000259" key="7">
    <source>
        <dbReference type="Pfam" id="PF08531"/>
    </source>
</evidence>
<dbReference type="SUPFAM" id="SSF48208">
    <property type="entry name" value="Six-hairpin glycosidases"/>
    <property type="match status" value="1"/>
</dbReference>
<gene>
    <name evidence="10" type="ORF">OM076_33615</name>
</gene>
<dbReference type="AlphaFoldDB" id="A0A9X3S331"/>
<dbReference type="Gene3D" id="2.60.40.10">
    <property type="entry name" value="Immunoglobulins"/>
    <property type="match status" value="1"/>
</dbReference>
<keyword evidence="3 10" id="KW-0378">Hydrolase</keyword>
<evidence type="ECO:0000256" key="4">
    <source>
        <dbReference type="SAM" id="MobiDB-lite"/>
    </source>
</evidence>
<dbReference type="Pfam" id="PF17389">
    <property type="entry name" value="Bac_rhamnosid6H"/>
    <property type="match status" value="1"/>
</dbReference>
<dbReference type="GO" id="GO:0005975">
    <property type="term" value="P:carbohydrate metabolic process"/>
    <property type="evidence" value="ECO:0007669"/>
    <property type="project" value="InterPro"/>
</dbReference>
<dbReference type="Gene3D" id="1.50.10.10">
    <property type="match status" value="1"/>
</dbReference>
<dbReference type="InterPro" id="IPR008902">
    <property type="entry name" value="Rhamnosid_concanavalin"/>
</dbReference>
<dbReference type="InterPro" id="IPR035398">
    <property type="entry name" value="Bac_rhamnosid_C"/>
</dbReference>
<dbReference type="Pfam" id="PF05592">
    <property type="entry name" value="Bac_rhamnosid"/>
    <property type="match status" value="1"/>
</dbReference>
<dbReference type="RefSeq" id="WP_270044511.1">
    <property type="nucleotide sequence ID" value="NZ_JAPDOD010000044.1"/>
</dbReference>
<comment type="catalytic activity">
    <reaction evidence="1">
        <text>Hydrolysis of terminal non-reducing alpha-L-rhamnose residues in alpha-L-rhamnosides.</text>
        <dbReference type="EC" id="3.2.1.40"/>
    </reaction>
</comment>
<accession>A0A9X3S331</accession>
<dbReference type="SUPFAM" id="SSF49785">
    <property type="entry name" value="Galactose-binding domain-like"/>
    <property type="match status" value="2"/>
</dbReference>
<proteinExistence type="predicted"/>
<dbReference type="PANTHER" id="PTHR33307:SF6">
    <property type="entry name" value="ALPHA-RHAMNOSIDASE (EUROFUNG)-RELATED"/>
    <property type="match status" value="1"/>
</dbReference>
<feature type="domain" description="Alpha-L-rhamnosidase C-terminal" evidence="9">
    <location>
        <begin position="940"/>
        <end position="1013"/>
    </location>
</feature>
<dbReference type="InterPro" id="IPR008928">
    <property type="entry name" value="6-hairpin_glycosidase_sf"/>
</dbReference>
<dbReference type="Proteomes" id="UP001149140">
    <property type="component" value="Unassembled WGS sequence"/>
</dbReference>
<evidence type="ECO:0000259" key="6">
    <source>
        <dbReference type="Pfam" id="PF05592"/>
    </source>
</evidence>